<proteinExistence type="predicted"/>
<dbReference type="AlphaFoldDB" id="A0A1M6L4W3"/>
<reference evidence="2" key="1">
    <citation type="submission" date="2016-11" db="EMBL/GenBank/DDBJ databases">
        <authorList>
            <person name="Varghese N."/>
            <person name="Submissions S."/>
        </authorList>
    </citation>
    <scope>NUCLEOTIDE SEQUENCE [LARGE SCALE GENOMIC DNA]</scope>
    <source>
        <strain evidence="2">DSM 17957</strain>
    </source>
</reference>
<accession>A0A1M6L4W3</accession>
<organism evidence="1 2">
    <name type="scientific">Geosporobacter subterraneus DSM 17957</name>
    <dbReference type="NCBI Taxonomy" id="1121919"/>
    <lineage>
        <taxon>Bacteria</taxon>
        <taxon>Bacillati</taxon>
        <taxon>Bacillota</taxon>
        <taxon>Clostridia</taxon>
        <taxon>Peptostreptococcales</taxon>
        <taxon>Thermotaleaceae</taxon>
        <taxon>Geosporobacter</taxon>
    </lineage>
</organism>
<name>A0A1M6L4W3_9FIRM</name>
<keyword evidence="2" id="KW-1185">Reference proteome</keyword>
<evidence type="ECO:0000313" key="1">
    <source>
        <dbReference type="EMBL" id="SHJ66257.1"/>
    </source>
</evidence>
<protein>
    <submittedName>
        <fullName evidence="1">Uncharacterized protein</fullName>
    </submittedName>
</protein>
<sequence length="41" mass="4566">MHGQQLVDTILERLPVTAITFDFFAKGVVCLKLDIMSTSVK</sequence>
<gene>
    <name evidence="1" type="ORF">SAMN02745975_02580</name>
</gene>
<dbReference type="Proteomes" id="UP000184536">
    <property type="component" value="Unassembled WGS sequence"/>
</dbReference>
<dbReference type="RefSeq" id="WP_278319493.1">
    <property type="nucleotide sequence ID" value="NZ_FQZV01000034.1"/>
</dbReference>
<evidence type="ECO:0000313" key="2">
    <source>
        <dbReference type="Proteomes" id="UP000184536"/>
    </source>
</evidence>
<dbReference type="EMBL" id="FQZV01000034">
    <property type="protein sequence ID" value="SHJ66257.1"/>
    <property type="molecule type" value="Genomic_DNA"/>
</dbReference>